<gene>
    <name evidence="1" type="ORF">EGR_10416</name>
</gene>
<reference evidence="1 2" key="1">
    <citation type="journal article" date="2013" name="Nat. Genet.">
        <title>The genome of the hydatid tapeworm Echinococcus granulosus.</title>
        <authorList>
            <person name="Zheng H."/>
            <person name="Zhang W."/>
            <person name="Zhang L."/>
            <person name="Zhang Z."/>
            <person name="Li J."/>
            <person name="Lu G."/>
            <person name="Zhu Y."/>
            <person name="Wang Y."/>
            <person name="Huang Y."/>
            <person name="Liu J."/>
            <person name="Kang H."/>
            <person name="Chen J."/>
            <person name="Wang L."/>
            <person name="Chen A."/>
            <person name="Yu S."/>
            <person name="Gao Z."/>
            <person name="Jin L."/>
            <person name="Gu W."/>
            <person name="Wang Z."/>
            <person name="Zhao L."/>
            <person name="Shi B."/>
            <person name="Wen H."/>
            <person name="Lin R."/>
            <person name="Jones M.K."/>
            <person name="Brejova B."/>
            <person name="Vinar T."/>
            <person name="Zhao G."/>
            <person name="McManus D.P."/>
            <person name="Chen Z."/>
            <person name="Zhou Y."/>
            <person name="Wang S."/>
        </authorList>
    </citation>
    <scope>NUCLEOTIDE SEQUENCE [LARGE SCALE GENOMIC DNA]</scope>
</reference>
<dbReference type="Proteomes" id="UP000019149">
    <property type="component" value="Unassembled WGS sequence"/>
</dbReference>
<proteinExistence type="predicted"/>
<name>W6U8E8_ECHGR</name>
<dbReference type="CTD" id="36346131"/>
<evidence type="ECO:0000313" key="2">
    <source>
        <dbReference type="Proteomes" id="UP000019149"/>
    </source>
</evidence>
<dbReference type="EMBL" id="APAU02000218">
    <property type="protein sequence ID" value="EUB54717.1"/>
    <property type="molecule type" value="Genomic_DNA"/>
</dbReference>
<keyword evidence="2" id="KW-1185">Reference proteome</keyword>
<protein>
    <submittedName>
        <fullName evidence="1">Uncharacterized protein</fullName>
    </submittedName>
</protein>
<accession>W6U8E8</accession>
<sequence>MALSSENTLIKDLEMRSASIISRRLSESACSHRHYSDILCIVGPQKAWRDYYYETEGRPHGRGTVENLLVACRRRTSAEGRRHRRRHCILTPPAKELAEIKHMDEVQMLKNLHSPISLPSCPADA</sequence>
<organism evidence="1 2">
    <name type="scientific">Echinococcus granulosus</name>
    <name type="common">Hydatid tapeworm</name>
    <dbReference type="NCBI Taxonomy" id="6210"/>
    <lineage>
        <taxon>Eukaryota</taxon>
        <taxon>Metazoa</taxon>
        <taxon>Spiralia</taxon>
        <taxon>Lophotrochozoa</taxon>
        <taxon>Platyhelminthes</taxon>
        <taxon>Cestoda</taxon>
        <taxon>Eucestoda</taxon>
        <taxon>Cyclophyllidea</taxon>
        <taxon>Taeniidae</taxon>
        <taxon>Echinococcus</taxon>
        <taxon>Echinococcus granulosus group</taxon>
    </lineage>
</organism>
<dbReference type="KEGG" id="egl:EGR_10416"/>
<evidence type="ECO:0000313" key="1">
    <source>
        <dbReference type="EMBL" id="EUB54717.1"/>
    </source>
</evidence>
<dbReference type="AlphaFoldDB" id="W6U8E8"/>
<comment type="caution">
    <text evidence="1">The sequence shown here is derived from an EMBL/GenBank/DDBJ whole genome shotgun (WGS) entry which is preliminary data.</text>
</comment>
<dbReference type="RefSeq" id="XP_024345913.1">
    <property type="nucleotide sequence ID" value="XM_024499665.1"/>
</dbReference>
<dbReference type="GeneID" id="36346131"/>